<evidence type="ECO:0000313" key="4">
    <source>
        <dbReference type="Proteomes" id="UP000265631"/>
    </source>
</evidence>
<feature type="transmembrane region" description="Helical" evidence="2">
    <location>
        <begin position="14"/>
        <end position="35"/>
    </location>
</feature>
<reference evidence="3 4" key="1">
    <citation type="journal article" date="2018" name="PLoS Pathog.">
        <title>Evolution of structural diversity of trichothecenes, a family of toxins produced by plant pathogenic and entomopathogenic fungi.</title>
        <authorList>
            <person name="Proctor R.H."/>
            <person name="McCormick S.P."/>
            <person name="Kim H.S."/>
            <person name="Cardoza R.E."/>
            <person name="Stanley A.M."/>
            <person name="Lindo L."/>
            <person name="Kelly A."/>
            <person name="Brown D.W."/>
            <person name="Lee T."/>
            <person name="Vaughan M.M."/>
            <person name="Alexander N.J."/>
            <person name="Busman M."/>
            <person name="Gutierrez S."/>
        </authorList>
    </citation>
    <scope>NUCLEOTIDE SEQUENCE [LARGE SCALE GENOMIC DNA]</scope>
    <source>
        <strain evidence="3 4">NRRL 13405</strain>
    </source>
</reference>
<evidence type="ECO:0000256" key="1">
    <source>
        <dbReference type="SAM" id="MobiDB-lite"/>
    </source>
</evidence>
<evidence type="ECO:0000256" key="2">
    <source>
        <dbReference type="SAM" id="Phobius"/>
    </source>
</evidence>
<evidence type="ECO:0000313" key="3">
    <source>
        <dbReference type="EMBL" id="RFN50309.1"/>
    </source>
</evidence>
<comment type="caution">
    <text evidence="3">The sequence shown here is derived from an EMBL/GenBank/DDBJ whole genome shotgun (WGS) entry which is preliminary data.</text>
</comment>
<dbReference type="InterPro" id="IPR021848">
    <property type="entry name" value="HODM_asu-like"/>
</dbReference>
<dbReference type="Pfam" id="PF11927">
    <property type="entry name" value="HODM_asu-like"/>
    <property type="match status" value="1"/>
</dbReference>
<dbReference type="Proteomes" id="UP000265631">
    <property type="component" value="Unassembled WGS sequence"/>
</dbReference>
<keyword evidence="2" id="KW-0812">Transmembrane</keyword>
<accession>A0A395MT13</accession>
<keyword evidence="4" id="KW-1185">Reference proteome</keyword>
<keyword evidence="2" id="KW-0472">Membrane</keyword>
<gene>
    <name evidence="3" type="ORF">FIE12Z_5489</name>
</gene>
<name>A0A395MT13_9HYPO</name>
<feature type="transmembrane region" description="Helical" evidence="2">
    <location>
        <begin position="840"/>
        <end position="864"/>
    </location>
</feature>
<keyword evidence="2" id="KW-1133">Transmembrane helix</keyword>
<dbReference type="EMBL" id="PXXK01000142">
    <property type="protein sequence ID" value="RFN50309.1"/>
    <property type="molecule type" value="Genomic_DNA"/>
</dbReference>
<sequence length="946" mass="105559">MTFVQMPDGWLQPLSNLTLLPIAIVISAWAVTIIAKQWMRSRKQHVQPNKNETSPEKTPIIEPLHHFDWKTAPRRQLRPFKPTYHITMAIQSSTPSELITIDEDYLDRVTHRRSIIANHGPTVHGHIPEGDAAVRELYTYLLSEQLPKRFPAIFRLSKDDSTCENLATGMSFPTVPRGDANAALRILGETIEEDLFLLQQTPEGHQSVAFMCCFPSGFDPSEKLGKTLVEIHAPVPSYEKIGSSMEKFFAKLEVGKSVKRTNWSVQTHTELFNCKGNHITGDDTYENDESVDIEKTFLRIELQTLTRLPKTRAILFSFKTYLYPVHQIKEEGLGPAFADAIEGLAKGNAPGMWTYKSAFLRSILQKMAVAESLEMPHRQASSAVVMEEADSPGSPDSVSINTPKDENEQTKTQSLRTELRENGKKGPICTEHPFKKHLIAYIHTTSKNDHPYITAEIIGGRFSSTAAKLIDAAFSMLVAPAVIAVANWHMFKLARLSAVNEHRGRNSAVSMKVLVEVANTDWGSFSPLKLWTFDTYSLLPPDTDAASLYGQVLEPRVSDSLRDRLDNLQPSMLGSDVDGLLEVNVSAWSRTRLPSDVKKLFDAPVYRLNLSCHPSIVQAVTIERPDDLDSHIRIIFESTATTPELRSTKYHANFGTDTSILSEKSLRDASVRYPGIQYPLIAFNQSAIWIGTINANQSSGINVSGGNDLALSGMDCHLAKSNGRADVKVNGSQWAIIRDTLFNEQYDPRPNRPMSALTSALDFFDDGHVGAAPGLGGHLLRAALNITSEGNRPSWKLDSLFEAFLWYETETRHILLDGTQARKTGWYQIQCDTDRYAMTFIPWLLLAGLVALGIACVITVGLSIDSRKIHSLRVGRMLDSIRLTADVGVALDKQVFEECSTWHSSRLNKCADEARFRYEADTRLNSETGVYSVGIRLRQVSRPHES</sequence>
<proteinExistence type="predicted"/>
<dbReference type="STRING" id="2594813.A0A395MT13"/>
<feature type="region of interest" description="Disordered" evidence="1">
    <location>
        <begin position="386"/>
        <end position="427"/>
    </location>
</feature>
<dbReference type="AlphaFoldDB" id="A0A395MT13"/>
<organism evidence="3 4">
    <name type="scientific">Fusarium flagelliforme</name>
    <dbReference type="NCBI Taxonomy" id="2675880"/>
    <lineage>
        <taxon>Eukaryota</taxon>
        <taxon>Fungi</taxon>
        <taxon>Dikarya</taxon>
        <taxon>Ascomycota</taxon>
        <taxon>Pezizomycotina</taxon>
        <taxon>Sordariomycetes</taxon>
        <taxon>Hypocreomycetidae</taxon>
        <taxon>Hypocreales</taxon>
        <taxon>Nectriaceae</taxon>
        <taxon>Fusarium</taxon>
        <taxon>Fusarium incarnatum-equiseti species complex</taxon>
    </lineage>
</organism>
<protein>
    <submittedName>
        <fullName evidence="3">Uncharacterized protein</fullName>
    </submittedName>
</protein>